<name>A0A1F5LVJ9_PENAI</name>
<dbReference type="EMBL" id="LXJU01000002">
    <property type="protein sequence ID" value="OGE56979.1"/>
    <property type="molecule type" value="Genomic_DNA"/>
</dbReference>
<dbReference type="AlphaFoldDB" id="A0A1F5LVJ9"/>
<gene>
    <name evidence="1" type="ORF">PENARI_c002G02338</name>
</gene>
<reference evidence="1 2" key="1">
    <citation type="journal article" date="2016" name="Sci. Rep.">
        <title>Penicillium arizonense, a new, genome sequenced fungal species, reveals a high chemical diversity in secreted metabolites.</title>
        <authorList>
            <person name="Grijseels S."/>
            <person name="Nielsen J.C."/>
            <person name="Randelovic M."/>
            <person name="Nielsen J."/>
            <person name="Nielsen K.F."/>
            <person name="Workman M."/>
            <person name="Frisvad J.C."/>
        </authorList>
    </citation>
    <scope>NUCLEOTIDE SEQUENCE [LARGE SCALE GENOMIC DNA]</scope>
    <source>
        <strain evidence="1 2">CBS 141311</strain>
    </source>
</reference>
<dbReference type="GeneID" id="34572029"/>
<keyword evidence="2" id="KW-1185">Reference proteome</keyword>
<evidence type="ECO:0000313" key="1">
    <source>
        <dbReference type="EMBL" id="OGE56979.1"/>
    </source>
</evidence>
<organism evidence="1 2">
    <name type="scientific">Penicillium arizonense</name>
    <dbReference type="NCBI Taxonomy" id="1835702"/>
    <lineage>
        <taxon>Eukaryota</taxon>
        <taxon>Fungi</taxon>
        <taxon>Dikarya</taxon>
        <taxon>Ascomycota</taxon>
        <taxon>Pezizomycotina</taxon>
        <taxon>Eurotiomycetes</taxon>
        <taxon>Eurotiomycetidae</taxon>
        <taxon>Eurotiales</taxon>
        <taxon>Aspergillaceae</taxon>
        <taxon>Penicillium</taxon>
    </lineage>
</organism>
<dbReference type="STRING" id="1835702.A0A1F5LVJ9"/>
<evidence type="ECO:0000313" key="2">
    <source>
        <dbReference type="Proteomes" id="UP000177622"/>
    </source>
</evidence>
<comment type="caution">
    <text evidence="1">The sequence shown here is derived from an EMBL/GenBank/DDBJ whole genome shotgun (WGS) entry which is preliminary data.</text>
</comment>
<dbReference type="RefSeq" id="XP_022492406.1">
    <property type="nucleotide sequence ID" value="XM_022627295.1"/>
</dbReference>
<proteinExistence type="predicted"/>
<accession>A0A1F5LVJ9</accession>
<protein>
    <submittedName>
        <fullName evidence="1">Uncharacterized protein</fullName>
    </submittedName>
</protein>
<dbReference type="OrthoDB" id="4777915at2759"/>
<dbReference type="Proteomes" id="UP000177622">
    <property type="component" value="Unassembled WGS sequence"/>
</dbReference>
<sequence>MTLLALDLPFGRSNHGEAILSFIRVLRNLDDAAELLATFEELGSNLSAASIEDHVRFLDFPDVSTQEANIAAATTLSKEELLKKAAQSPRELTESELDLLNSRYWGRISYPEEDVRFDCYEDLKLVSEEHYSQTVERLENFRTSFYTEYEADALKNAEAELPRRIDEITEPEDRNDLERMLESGHPWLRQLWQEEGGKYPWGYVIFESPQWKREDPERQESYEQKQTTLFHWAHVAIGSTTQIRSQWYLERLDQPSRAGGDESFLATVNQLRKHFNYLRALPPVKQTPYLRLDLAEGKIDAIPDGITEGILRNVFLFLDHDAAASVLDTRRPDDKWIWAVDPDFDPESRDSDPRGYQGYVRVRLQQLLNHFYVARRWHADEWSMDDIWKTAQKDPYNGSFVSMNYEDIFAPNLHREVSAAMRSD</sequence>